<sequence>MRTFFTVSALGSVIMLTGCGGSSSEETSATYTSSYIQLYNGSANSTSTRLLLTDSDDSTVLAGTAAYTDATSLVSYTPASYDISLSRLNSDGDDISMLDSSITLRQSYKHLLFLTGDYNNPELLTLQFLRDDSLTDSFKLYVVSLLPDDSSYDVYLSTSDTGFDEATLTATLNYSQISPVMEFERGNYIIYITEAGSRDILFQSSKYNFEYLTEYVLVPRIASGPLEGNIAVDVINNTTTVGNLTDLTAPAQFRLYNSVDSAGSSDIFLNSSVALTALATDTLSDYLQLAAKDYRLSATDEQGQPLLSSSLLTLNQGESKVVVLYQNADAVTSALVAEESNTPQIYDFDINVVNTIFDYSALSVYFVPPNETVDTTEYYITSVNSGAQKEISIPDGEYTVFLLYTDDNKNKMLLAESELQAFVAGSNYLLVAEPDSNSSSGYKLSLLR</sequence>
<dbReference type="InterPro" id="IPR025510">
    <property type="entry name" value="DUF4397"/>
</dbReference>
<dbReference type="EMBL" id="JABSOD010000037">
    <property type="protein sequence ID" value="NRQ44598.1"/>
    <property type="molecule type" value="Genomic_DNA"/>
</dbReference>
<accession>A0A7Y5AUC5</accession>
<evidence type="ECO:0000313" key="3">
    <source>
        <dbReference type="Proteomes" id="UP000523161"/>
    </source>
</evidence>
<proteinExistence type="predicted"/>
<reference evidence="2 3" key="1">
    <citation type="submission" date="2020-06" db="EMBL/GenBank/DDBJ databases">
        <title>Rheinheimera sp. nov., a marine bacterium isolated from coastal.</title>
        <authorList>
            <person name="Yu Q."/>
            <person name="Qi Y."/>
            <person name="Pu J."/>
        </authorList>
    </citation>
    <scope>NUCLEOTIDE SEQUENCE [LARGE SCALE GENOMIC DNA]</scope>
    <source>
        <strain evidence="2 3">YQF-2</strain>
    </source>
</reference>
<name>A0A7Y5AUC5_9GAMM</name>
<dbReference type="PROSITE" id="PS51257">
    <property type="entry name" value="PROKAR_LIPOPROTEIN"/>
    <property type="match status" value="1"/>
</dbReference>
<keyword evidence="3" id="KW-1185">Reference proteome</keyword>
<dbReference type="Pfam" id="PF14344">
    <property type="entry name" value="DUF4397"/>
    <property type="match status" value="1"/>
</dbReference>
<dbReference type="Proteomes" id="UP000523161">
    <property type="component" value="Unassembled WGS sequence"/>
</dbReference>
<evidence type="ECO:0000259" key="1">
    <source>
        <dbReference type="Pfam" id="PF14344"/>
    </source>
</evidence>
<dbReference type="RefSeq" id="WP_173502806.1">
    <property type="nucleotide sequence ID" value="NZ_JABSOD010000037.1"/>
</dbReference>
<protein>
    <submittedName>
        <fullName evidence="2">DUF4397 domain-containing protein</fullName>
    </submittedName>
</protein>
<feature type="domain" description="DUF4397" evidence="1">
    <location>
        <begin position="251"/>
        <end position="365"/>
    </location>
</feature>
<organism evidence="2 3">
    <name type="scientific">Rheinheimera lutimaris</name>
    <dbReference type="NCBI Taxonomy" id="2740584"/>
    <lineage>
        <taxon>Bacteria</taxon>
        <taxon>Pseudomonadati</taxon>
        <taxon>Pseudomonadota</taxon>
        <taxon>Gammaproteobacteria</taxon>
        <taxon>Chromatiales</taxon>
        <taxon>Chromatiaceae</taxon>
        <taxon>Rheinheimera</taxon>
    </lineage>
</organism>
<dbReference type="AlphaFoldDB" id="A0A7Y5AUC5"/>
<gene>
    <name evidence="2" type="ORF">HRH59_18830</name>
</gene>
<evidence type="ECO:0000313" key="2">
    <source>
        <dbReference type="EMBL" id="NRQ44598.1"/>
    </source>
</evidence>
<comment type="caution">
    <text evidence="2">The sequence shown here is derived from an EMBL/GenBank/DDBJ whole genome shotgun (WGS) entry which is preliminary data.</text>
</comment>